<dbReference type="Proteomes" id="UP000053558">
    <property type="component" value="Unassembled WGS sequence"/>
</dbReference>
<proteinExistence type="predicted"/>
<keyword evidence="3" id="KW-1185">Reference proteome</keyword>
<gene>
    <name evidence="2" type="ORF">CONPUDRAFT_79311</name>
</gene>
<dbReference type="EMBL" id="JH711573">
    <property type="protein sequence ID" value="EIW87152.1"/>
    <property type="molecule type" value="Genomic_DNA"/>
</dbReference>
<sequence length="103" mass="10686">MTRMTVFGFLVASAAFASATGVNLGAQWANVITRSTTSSPPNATASSGKNGGGCYDGQCWDYCGDTLSGWCYTAVDQGGSTQNCTSDNDCSIYWACSSDCEAM</sequence>
<protein>
    <submittedName>
        <fullName evidence="2">Uncharacterized protein</fullName>
    </submittedName>
</protein>
<dbReference type="KEGG" id="cput:CONPUDRAFT_79311"/>
<evidence type="ECO:0000313" key="2">
    <source>
        <dbReference type="EMBL" id="EIW87152.1"/>
    </source>
</evidence>
<organism evidence="2 3">
    <name type="scientific">Coniophora puteana (strain RWD-64-598)</name>
    <name type="common">Brown rot fungus</name>
    <dbReference type="NCBI Taxonomy" id="741705"/>
    <lineage>
        <taxon>Eukaryota</taxon>
        <taxon>Fungi</taxon>
        <taxon>Dikarya</taxon>
        <taxon>Basidiomycota</taxon>
        <taxon>Agaricomycotina</taxon>
        <taxon>Agaricomycetes</taxon>
        <taxon>Agaricomycetidae</taxon>
        <taxon>Boletales</taxon>
        <taxon>Coniophorineae</taxon>
        <taxon>Coniophoraceae</taxon>
        <taxon>Coniophora</taxon>
    </lineage>
</organism>
<keyword evidence="1" id="KW-0732">Signal</keyword>
<name>A0A5M3N6U1_CONPW</name>
<feature type="chain" id="PRO_5024310719" evidence="1">
    <location>
        <begin position="20"/>
        <end position="103"/>
    </location>
</feature>
<dbReference type="GeneID" id="19209902"/>
<dbReference type="AlphaFoldDB" id="A0A5M3N6U1"/>
<dbReference type="RefSeq" id="XP_007762846.1">
    <property type="nucleotide sequence ID" value="XM_007764656.1"/>
</dbReference>
<comment type="caution">
    <text evidence="2">The sequence shown here is derived from an EMBL/GenBank/DDBJ whole genome shotgun (WGS) entry which is preliminary data.</text>
</comment>
<reference evidence="3" key="1">
    <citation type="journal article" date="2012" name="Science">
        <title>The Paleozoic origin of enzymatic lignin decomposition reconstructed from 31 fungal genomes.</title>
        <authorList>
            <person name="Floudas D."/>
            <person name="Binder M."/>
            <person name="Riley R."/>
            <person name="Barry K."/>
            <person name="Blanchette R.A."/>
            <person name="Henrissat B."/>
            <person name="Martinez A.T."/>
            <person name="Otillar R."/>
            <person name="Spatafora J.W."/>
            <person name="Yadav J.S."/>
            <person name="Aerts A."/>
            <person name="Benoit I."/>
            <person name="Boyd A."/>
            <person name="Carlson A."/>
            <person name="Copeland A."/>
            <person name="Coutinho P.M."/>
            <person name="de Vries R.P."/>
            <person name="Ferreira P."/>
            <person name="Findley K."/>
            <person name="Foster B."/>
            <person name="Gaskell J."/>
            <person name="Glotzer D."/>
            <person name="Gorecki P."/>
            <person name="Heitman J."/>
            <person name="Hesse C."/>
            <person name="Hori C."/>
            <person name="Igarashi K."/>
            <person name="Jurgens J.A."/>
            <person name="Kallen N."/>
            <person name="Kersten P."/>
            <person name="Kohler A."/>
            <person name="Kuees U."/>
            <person name="Kumar T.K.A."/>
            <person name="Kuo A."/>
            <person name="LaButti K."/>
            <person name="Larrondo L.F."/>
            <person name="Lindquist E."/>
            <person name="Ling A."/>
            <person name="Lombard V."/>
            <person name="Lucas S."/>
            <person name="Lundell T."/>
            <person name="Martin R."/>
            <person name="McLaughlin D.J."/>
            <person name="Morgenstern I."/>
            <person name="Morin E."/>
            <person name="Murat C."/>
            <person name="Nagy L.G."/>
            <person name="Nolan M."/>
            <person name="Ohm R.A."/>
            <person name="Patyshakuliyeva A."/>
            <person name="Rokas A."/>
            <person name="Ruiz-Duenas F.J."/>
            <person name="Sabat G."/>
            <person name="Salamov A."/>
            <person name="Samejima M."/>
            <person name="Schmutz J."/>
            <person name="Slot J.C."/>
            <person name="St John F."/>
            <person name="Stenlid J."/>
            <person name="Sun H."/>
            <person name="Sun S."/>
            <person name="Syed K."/>
            <person name="Tsang A."/>
            <person name="Wiebenga A."/>
            <person name="Young D."/>
            <person name="Pisabarro A."/>
            <person name="Eastwood D.C."/>
            <person name="Martin F."/>
            <person name="Cullen D."/>
            <person name="Grigoriev I.V."/>
            <person name="Hibbett D.S."/>
        </authorList>
    </citation>
    <scope>NUCLEOTIDE SEQUENCE [LARGE SCALE GENOMIC DNA]</scope>
    <source>
        <strain evidence="3">RWD-64-598 SS2</strain>
    </source>
</reference>
<feature type="signal peptide" evidence="1">
    <location>
        <begin position="1"/>
        <end position="19"/>
    </location>
</feature>
<accession>A0A5M3N6U1</accession>
<evidence type="ECO:0000256" key="1">
    <source>
        <dbReference type="SAM" id="SignalP"/>
    </source>
</evidence>
<evidence type="ECO:0000313" key="3">
    <source>
        <dbReference type="Proteomes" id="UP000053558"/>
    </source>
</evidence>